<evidence type="ECO:0000313" key="3">
    <source>
        <dbReference type="Proteomes" id="UP000279284"/>
    </source>
</evidence>
<dbReference type="AlphaFoldDB" id="A0A448DAY8"/>
<proteinExistence type="predicted"/>
<dbReference type="CDD" id="cd06578">
    <property type="entry name" value="HemD"/>
    <property type="match status" value="1"/>
</dbReference>
<dbReference type="OrthoDB" id="9787650at2"/>
<evidence type="ECO:0000259" key="1">
    <source>
        <dbReference type="Pfam" id="PF02602"/>
    </source>
</evidence>
<dbReference type="InterPro" id="IPR003754">
    <property type="entry name" value="4pyrrol_synth_uPrphyn_synth"/>
</dbReference>
<dbReference type="Proteomes" id="UP000279284">
    <property type="component" value="Chromosome"/>
</dbReference>
<dbReference type="GO" id="GO:0004852">
    <property type="term" value="F:uroporphyrinogen-III synthase activity"/>
    <property type="evidence" value="ECO:0007669"/>
    <property type="project" value="UniProtKB-EC"/>
</dbReference>
<keyword evidence="3" id="KW-1185">Reference proteome</keyword>
<protein>
    <submittedName>
        <fullName evidence="2">Uroporphyrinogen-III synthase</fullName>
        <ecNumber evidence="2">4.2.1.75</ecNumber>
    </submittedName>
</protein>
<keyword evidence="2" id="KW-0456">Lyase</keyword>
<name>A0A448DAY8_9NEIS</name>
<dbReference type="GO" id="GO:0006782">
    <property type="term" value="P:protoporphyrinogen IX biosynthetic process"/>
    <property type="evidence" value="ECO:0007669"/>
    <property type="project" value="UniProtKB-UniPathway"/>
</dbReference>
<dbReference type="Gene3D" id="3.40.50.10090">
    <property type="match status" value="2"/>
</dbReference>
<dbReference type="UniPathway" id="UPA00251">
    <property type="reaction ID" value="UER00320"/>
</dbReference>
<dbReference type="EMBL" id="LR134313">
    <property type="protein sequence ID" value="VEF03096.1"/>
    <property type="molecule type" value="Genomic_DNA"/>
</dbReference>
<accession>A0A448DAY8</accession>
<sequence>MPTILLVRPAERAAADALVCKAAGWRGVPFSVLEIVPDKPHLAALPAQYAAADAVFWVSPGAVQTGIGVIDGKCFSEKPNIAVGQATADALLKAGCTNVLFPGNGNDSEAVIRLPIWQSLPSGARVLIVRGRGGRAYLAQTLNGLGMQVEFAEVYRREPQKPEWQVFAREKPYAVWIASTESVALFFSLMPDELVQEAKSLLYFTHHPRIAESLQQQGAERVELIKQLDVPTLKRYTEQADER</sequence>
<feature type="domain" description="Tetrapyrrole biosynthesis uroporphyrinogen III synthase" evidence="1">
    <location>
        <begin position="20"/>
        <end position="221"/>
    </location>
</feature>
<reference evidence="2 3" key="1">
    <citation type="submission" date="2018-12" db="EMBL/GenBank/DDBJ databases">
        <authorList>
            <consortium name="Pathogen Informatics"/>
        </authorList>
    </citation>
    <scope>NUCLEOTIDE SEQUENCE [LARGE SCALE GENOMIC DNA]</scope>
    <source>
        <strain evidence="2 3">NCTC10296</strain>
    </source>
</reference>
<dbReference type="InterPro" id="IPR036108">
    <property type="entry name" value="4pyrrol_syn_uPrphyn_synt_sf"/>
</dbReference>
<evidence type="ECO:0000313" key="2">
    <source>
        <dbReference type="EMBL" id="VEF03096.1"/>
    </source>
</evidence>
<gene>
    <name evidence="2" type="primary">hemD</name>
    <name evidence="2" type="ORF">NCTC10296_02140</name>
</gene>
<dbReference type="RefSeq" id="WP_085417389.1">
    <property type="nucleotide sequence ID" value="NZ_CAUJPY010000012.1"/>
</dbReference>
<dbReference type="Pfam" id="PF02602">
    <property type="entry name" value="HEM4"/>
    <property type="match status" value="1"/>
</dbReference>
<organism evidence="2 3">
    <name type="scientific">Neisseria canis</name>
    <dbReference type="NCBI Taxonomy" id="493"/>
    <lineage>
        <taxon>Bacteria</taxon>
        <taxon>Pseudomonadati</taxon>
        <taxon>Pseudomonadota</taxon>
        <taxon>Betaproteobacteria</taxon>
        <taxon>Neisseriales</taxon>
        <taxon>Neisseriaceae</taxon>
        <taxon>Neisseria</taxon>
    </lineage>
</organism>
<dbReference type="STRING" id="493.BWD07_10590"/>
<dbReference type="SUPFAM" id="SSF69618">
    <property type="entry name" value="HemD-like"/>
    <property type="match status" value="1"/>
</dbReference>
<dbReference type="KEGG" id="nci:NCTC10296_02140"/>
<dbReference type="EC" id="4.2.1.75" evidence="2"/>